<name>A0A3M3GTT6_PSEYM</name>
<sequence length="56" mass="6028">MAFDAFIWIDGIAGESRDSAHEGWIEATAFNLAATQGVSRFCTKSIAAYNVGYKPA</sequence>
<reference evidence="1 2" key="1">
    <citation type="submission" date="2018-08" db="EMBL/GenBank/DDBJ databases">
        <title>Recombination of ecologically and evolutionarily significant loci maintains genetic cohesion in the Pseudomonas syringae species complex.</title>
        <authorList>
            <person name="Dillon M."/>
            <person name="Thakur S."/>
            <person name="Almeida R.N.D."/>
            <person name="Weir B.S."/>
            <person name="Guttman D.S."/>
        </authorList>
    </citation>
    <scope>NUCLEOTIDE SEQUENCE [LARGE SCALE GENOMIC DNA]</scope>
    <source>
        <strain evidence="1 2">ICMP 11281</strain>
    </source>
</reference>
<evidence type="ECO:0000313" key="1">
    <source>
        <dbReference type="EMBL" id="RMV40218.1"/>
    </source>
</evidence>
<dbReference type="InterPro" id="IPR036624">
    <property type="entry name" value="Hcp1-lik_sf"/>
</dbReference>
<dbReference type="RefSeq" id="WP_238418224.1">
    <property type="nucleotide sequence ID" value="NZ_JAEVFP010000149.1"/>
</dbReference>
<protein>
    <submittedName>
        <fullName evidence="1">Uncharacterized protein</fullName>
    </submittedName>
</protein>
<dbReference type="InterPro" id="IPR008514">
    <property type="entry name" value="T6SS_Hcp"/>
</dbReference>
<comment type="caution">
    <text evidence="1">The sequence shown here is derived from an EMBL/GenBank/DDBJ whole genome shotgun (WGS) entry which is preliminary data.</text>
</comment>
<dbReference type="SUPFAM" id="SSF141452">
    <property type="entry name" value="Hcp1-like"/>
    <property type="match status" value="1"/>
</dbReference>
<gene>
    <name evidence="1" type="ORF">ALP13_200128</name>
</gene>
<dbReference type="EMBL" id="RBUQ01000090">
    <property type="protein sequence ID" value="RMV40218.1"/>
    <property type="molecule type" value="Genomic_DNA"/>
</dbReference>
<proteinExistence type="predicted"/>
<accession>A0A3M3GTT6</accession>
<dbReference type="Pfam" id="PF05638">
    <property type="entry name" value="T6SS_HCP"/>
    <property type="match status" value="1"/>
</dbReference>
<dbReference type="AlphaFoldDB" id="A0A3M3GTT6"/>
<dbReference type="Proteomes" id="UP000271631">
    <property type="component" value="Unassembled WGS sequence"/>
</dbReference>
<dbReference type="Gene3D" id="2.30.110.20">
    <property type="entry name" value="Hcp1-like"/>
    <property type="match status" value="1"/>
</dbReference>
<organism evidence="1 2">
    <name type="scientific">Pseudomonas syringae pv. maculicola</name>
    <dbReference type="NCBI Taxonomy" id="59511"/>
    <lineage>
        <taxon>Bacteria</taxon>
        <taxon>Pseudomonadati</taxon>
        <taxon>Pseudomonadota</taxon>
        <taxon>Gammaproteobacteria</taxon>
        <taxon>Pseudomonadales</taxon>
        <taxon>Pseudomonadaceae</taxon>
        <taxon>Pseudomonas</taxon>
    </lineage>
</organism>
<evidence type="ECO:0000313" key="2">
    <source>
        <dbReference type="Proteomes" id="UP000271631"/>
    </source>
</evidence>